<dbReference type="PANTHER" id="PTHR36928">
    <property type="entry name" value="PHOSPHATASE YCDX-RELATED"/>
    <property type="match status" value="1"/>
</dbReference>
<dbReference type="InterPro" id="IPR016195">
    <property type="entry name" value="Pol/histidinol_Pase-like"/>
</dbReference>
<dbReference type="InterPro" id="IPR050243">
    <property type="entry name" value="PHP_phosphatase"/>
</dbReference>
<dbReference type="InterPro" id="IPR029398">
    <property type="entry name" value="PolB_thumb"/>
</dbReference>
<dbReference type="InterPro" id="IPR027421">
    <property type="entry name" value="DNA_pol_lamdba_lyase_dom_sf"/>
</dbReference>
<evidence type="ECO:0000259" key="4">
    <source>
        <dbReference type="SMART" id="SM00483"/>
    </source>
</evidence>
<evidence type="ECO:0000313" key="6">
    <source>
        <dbReference type="Proteomes" id="UP000034504"/>
    </source>
</evidence>
<dbReference type="Pfam" id="PF02811">
    <property type="entry name" value="PHP"/>
    <property type="match status" value="1"/>
</dbReference>
<comment type="caution">
    <text evidence="5">The sequence shown here is derived from an EMBL/GenBank/DDBJ whole genome shotgun (WGS) entry which is preliminary data.</text>
</comment>
<dbReference type="CDD" id="cd07436">
    <property type="entry name" value="PHP_PolX"/>
    <property type="match status" value="1"/>
</dbReference>
<dbReference type="PANTHER" id="PTHR36928:SF1">
    <property type="entry name" value="PHOSPHATASE YCDX-RELATED"/>
    <property type="match status" value="1"/>
</dbReference>
<evidence type="ECO:0000259" key="3">
    <source>
        <dbReference type="SMART" id="SM00481"/>
    </source>
</evidence>
<evidence type="ECO:0000256" key="1">
    <source>
        <dbReference type="ARBA" id="ARBA00022679"/>
    </source>
</evidence>
<dbReference type="SUPFAM" id="SSF47802">
    <property type="entry name" value="DNA polymerase beta, N-terminal domain-like"/>
    <property type="match status" value="1"/>
</dbReference>
<dbReference type="GO" id="GO:0042578">
    <property type="term" value="F:phosphoric ester hydrolase activity"/>
    <property type="evidence" value="ECO:0007669"/>
    <property type="project" value="TreeGrafter"/>
</dbReference>
<dbReference type="SUPFAM" id="SSF81301">
    <property type="entry name" value="Nucleotidyltransferase"/>
    <property type="match status" value="1"/>
</dbReference>
<evidence type="ECO:0000256" key="2">
    <source>
        <dbReference type="ARBA" id="ARBA00022695"/>
    </source>
</evidence>
<evidence type="ECO:0000313" key="5">
    <source>
        <dbReference type="EMBL" id="KKT84110.1"/>
    </source>
</evidence>
<dbReference type="InterPro" id="IPR003141">
    <property type="entry name" value="Pol/His_phosphatase_N"/>
</dbReference>
<dbReference type="SMART" id="SM00481">
    <property type="entry name" value="POLIIIAc"/>
    <property type="match status" value="1"/>
</dbReference>
<dbReference type="Proteomes" id="UP000034504">
    <property type="component" value="Unassembled WGS sequence"/>
</dbReference>
<proteinExistence type="predicted"/>
<dbReference type="EMBL" id="LCJU01000027">
    <property type="protein sequence ID" value="KKT84110.1"/>
    <property type="molecule type" value="Genomic_DNA"/>
</dbReference>
<keyword evidence="1" id="KW-0808">Transferase</keyword>
<dbReference type="Gene3D" id="3.20.20.140">
    <property type="entry name" value="Metal-dependent hydrolases"/>
    <property type="match status" value="1"/>
</dbReference>
<dbReference type="SMART" id="SM00483">
    <property type="entry name" value="POLXc"/>
    <property type="match status" value="1"/>
</dbReference>
<dbReference type="InterPro" id="IPR004013">
    <property type="entry name" value="PHP_dom"/>
</dbReference>
<dbReference type="InterPro" id="IPR043519">
    <property type="entry name" value="NT_sf"/>
</dbReference>
<protein>
    <submittedName>
        <fullName evidence="5">Polymerase beta family protein</fullName>
    </submittedName>
</protein>
<dbReference type="Gene3D" id="1.10.150.20">
    <property type="entry name" value="5' to 3' exonuclease, C-terminal subdomain"/>
    <property type="match status" value="1"/>
</dbReference>
<feature type="domain" description="Polymerase/histidinol phosphatase N-terminal" evidence="3">
    <location>
        <begin position="354"/>
        <end position="434"/>
    </location>
</feature>
<dbReference type="InterPro" id="IPR002054">
    <property type="entry name" value="DNA-dir_DNA_pol_X"/>
</dbReference>
<dbReference type="GO" id="GO:0003887">
    <property type="term" value="F:DNA-directed DNA polymerase activity"/>
    <property type="evidence" value="ECO:0007669"/>
    <property type="project" value="InterPro"/>
</dbReference>
<sequence>MELKPKTEVKLANKEVAVILKEALAAMEIKGANVFKIRAYQNAISAIESITNSVYDLWQNNKLDQISGMGASLQAHINELFTTGRVREFEALKKDLPAGMFPLIGIKGVGAKTAFKLAAAFRLTKPETAIDEVRKAGSEGKIQKLPGFAQKKEADILKAIDQAKMTKNEMPRLLITQAEEIAERILTYLKQKPFVLNAMALGSLRRRSSTVGDLDIAVATTSPEEAIQHFLSFPEVGEITGEGDKKSSVRLKSGTQVDIRVSDPGSFGSMVQYFTGSKQHNVLLRTYALDKGLSLSEYGIKVRGKLAAFSDEVGFYDKLGLSHIPPEIRQGKDEIELALSHKLPALVELSDMKGDLHVHTNHSDGVNTFEEMVLAGIEHGYEYLGISDHSPSLQSRGKYEVLGIIEGFRNRVEQINASQDQIRVYFGYEVNILANGELSLSDEVLEKLDYVVASIHTSFDQTREVATQRLLGAVRHPLVSVIGHPSGRLINEREPMDIDWDRFFAAAEEHNKIIEINSQPNRLDLPDDLVYTAAKRGIKFLVSSDAHSTESLNLMQYGIDVARRGWLTKSSVVNTLPKSEFTQAFMRYNNRSQF</sequence>
<dbReference type="Pfam" id="PF14791">
    <property type="entry name" value="DNA_pol_B_thumb"/>
    <property type="match status" value="1"/>
</dbReference>
<dbReference type="GO" id="GO:0008270">
    <property type="term" value="F:zinc ion binding"/>
    <property type="evidence" value="ECO:0007669"/>
    <property type="project" value="TreeGrafter"/>
</dbReference>
<dbReference type="SUPFAM" id="SSF89550">
    <property type="entry name" value="PHP domain-like"/>
    <property type="match status" value="1"/>
</dbReference>
<dbReference type="Pfam" id="PF14716">
    <property type="entry name" value="HHH_8"/>
    <property type="match status" value="1"/>
</dbReference>
<reference evidence="5 6" key="1">
    <citation type="journal article" date="2015" name="Nature">
        <title>rRNA introns, odd ribosomes, and small enigmatic genomes across a large radiation of phyla.</title>
        <authorList>
            <person name="Brown C.T."/>
            <person name="Hug L.A."/>
            <person name="Thomas B.C."/>
            <person name="Sharon I."/>
            <person name="Castelle C.J."/>
            <person name="Singh A."/>
            <person name="Wilkins M.J."/>
            <person name="Williams K.H."/>
            <person name="Banfield J.F."/>
        </authorList>
    </citation>
    <scope>NUCLEOTIDE SEQUENCE [LARGE SCALE GENOMIC DNA]</scope>
</reference>
<dbReference type="InterPro" id="IPR037160">
    <property type="entry name" value="DNA_Pol_thumb_sf"/>
</dbReference>
<keyword evidence="2" id="KW-0548">Nucleotidyltransferase</keyword>
<dbReference type="GO" id="GO:0003677">
    <property type="term" value="F:DNA binding"/>
    <property type="evidence" value="ECO:0007669"/>
    <property type="project" value="InterPro"/>
</dbReference>
<organism evidence="5 6">
    <name type="scientific">candidate division WWE3 bacterium GW2011_GWC2_44_9</name>
    <dbReference type="NCBI Taxonomy" id="1619125"/>
    <lineage>
        <taxon>Bacteria</taxon>
        <taxon>Katanobacteria</taxon>
    </lineage>
</organism>
<feature type="domain" description="DNA-directed DNA polymerase X" evidence="4">
    <location>
        <begin position="11"/>
        <end position="330"/>
    </location>
</feature>
<name>A0A0G1KKX0_UNCKA</name>
<dbReference type="Gene3D" id="3.30.210.10">
    <property type="entry name" value="DNA polymerase, thumb domain"/>
    <property type="match status" value="1"/>
</dbReference>
<dbReference type="GO" id="GO:0005829">
    <property type="term" value="C:cytosol"/>
    <property type="evidence" value="ECO:0007669"/>
    <property type="project" value="TreeGrafter"/>
</dbReference>
<dbReference type="Gene3D" id="3.30.460.10">
    <property type="entry name" value="Beta Polymerase, domain 2"/>
    <property type="match status" value="1"/>
</dbReference>
<dbReference type="InterPro" id="IPR010996">
    <property type="entry name" value="HHH_MUS81"/>
</dbReference>
<dbReference type="NCBIfam" id="NF006375">
    <property type="entry name" value="PRK08609.1"/>
    <property type="match status" value="1"/>
</dbReference>
<dbReference type="PIRSF" id="PIRSF005047">
    <property type="entry name" value="UCP005047_YshC"/>
    <property type="match status" value="1"/>
</dbReference>
<dbReference type="Gene3D" id="1.10.150.110">
    <property type="entry name" value="DNA polymerase beta, N-terminal domain-like"/>
    <property type="match status" value="1"/>
</dbReference>
<accession>A0A0G1KKX0</accession>
<dbReference type="AlphaFoldDB" id="A0A0G1KKX0"/>
<dbReference type="InterPro" id="IPR047967">
    <property type="entry name" value="PolX_PHP"/>
</dbReference>
<dbReference type="InterPro" id="IPR022311">
    <property type="entry name" value="PolX-like"/>
</dbReference>
<gene>
    <name evidence="5" type="ORF">UW82_C0027G0007</name>
</gene>
<dbReference type="CDD" id="cd00141">
    <property type="entry name" value="NT_POLXc"/>
    <property type="match status" value="1"/>
</dbReference>